<feature type="non-terminal residue" evidence="3">
    <location>
        <position position="249"/>
    </location>
</feature>
<protein>
    <submittedName>
        <fullName evidence="3">Uncharacterized protein</fullName>
    </submittedName>
</protein>
<dbReference type="EMBL" id="JABANM010029974">
    <property type="protein sequence ID" value="KAF4707068.1"/>
    <property type="molecule type" value="Genomic_DNA"/>
</dbReference>
<comment type="caution">
    <text evidence="3">The sequence shown here is derived from an EMBL/GenBank/DDBJ whole genome shotgun (WGS) entry which is preliminary data.</text>
</comment>
<feature type="non-terminal residue" evidence="3">
    <location>
        <position position="1"/>
    </location>
</feature>
<feature type="coiled-coil region" evidence="1">
    <location>
        <begin position="199"/>
        <end position="240"/>
    </location>
</feature>
<evidence type="ECO:0000256" key="1">
    <source>
        <dbReference type="SAM" id="Coils"/>
    </source>
</evidence>
<feature type="coiled-coil region" evidence="1">
    <location>
        <begin position="65"/>
        <end position="167"/>
    </location>
</feature>
<dbReference type="AlphaFoldDB" id="A0A7J6QFN5"/>
<reference evidence="3 4" key="1">
    <citation type="submission" date="2020-04" db="EMBL/GenBank/DDBJ databases">
        <title>Perkinsus olseni comparative genomics.</title>
        <authorList>
            <person name="Bogema D.R."/>
        </authorList>
    </citation>
    <scope>NUCLEOTIDE SEQUENCE [LARGE SCALE GENOMIC DNA]</scope>
    <source>
        <strain evidence="3">ATCC PRA-205</strain>
    </source>
</reference>
<accession>A0A7J6QFN5</accession>
<name>A0A7J6QFN5_PEROL</name>
<keyword evidence="1" id="KW-0175">Coiled coil</keyword>
<evidence type="ECO:0000313" key="3">
    <source>
        <dbReference type="EMBL" id="KAF4707068.1"/>
    </source>
</evidence>
<evidence type="ECO:0000313" key="4">
    <source>
        <dbReference type="Proteomes" id="UP000574390"/>
    </source>
</evidence>
<dbReference type="Proteomes" id="UP000574390">
    <property type="component" value="Unassembled WGS sequence"/>
</dbReference>
<proteinExistence type="predicted"/>
<sequence>KCQLLPPRPVVELTTFTGLGQEVLLNFMFSNSTPFGSRLPSSGGNGNGISSPQGFGGSQPFRGELENARMENMRLNRLLQECEQEMLQMNNQRLRELEDMKLRHEMEMRDMTGEKDRLVEQIEAARRSNADESKELRMEIRERQGEIDRLQTEMQELVDENALLRMKVDDGTMAGGDLERGPTSQHGRIGASSNWPYSREEYDEKLAELEAALQEANQEVSDLREKKETLEDVLEEKNVQIVALTKFER</sequence>
<evidence type="ECO:0000256" key="2">
    <source>
        <dbReference type="SAM" id="MobiDB-lite"/>
    </source>
</evidence>
<organism evidence="3 4">
    <name type="scientific">Perkinsus olseni</name>
    <name type="common">Perkinsus atlanticus</name>
    <dbReference type="NCBI Taxonomy" id="32597"/>
    <lineage>
        <taxon>Eukaryota</taxon>
        <taxon>Sar</taxon>
        <taxon>Alveolata</taxon>
        <taxon>Perkinsozoa</taxon>
        <taxon>Perkinsea</taxon>
        <taxon>Perkinsida</taxon>
        <taxon>Perkinsidae</taxon>
        <taxon>Perkinsus</taxon>
    </lineage>
</organism>
<gene>
    <name evidence="3" type="ORF">FOZ62_001907</name>
</gene>
<feature type="region of interest" description="Disordered" evidence="2">
    <location>
        <begin position="38"/>
        <end position="58"/>
    </location>
</feature>